<gene>
    <name evidence="1" type="ORF">FHR87_003472</name>
</gene>
<keyword evidence="2" id="KW-1185">Reference proteome</keyword>
<sequence length="121" mass="13157">MPHTHSHSQPDLAYARNTLTALVEYLRTQPSRNDALVIASIGELQVRINAAESLQQRAGTSATAAIEARLAAVEAARLGSELQRRLTGNDLPHQPAGEPEPLLFEQQRKLGDHYLNAVAIS</sequence>
<dbReference type="EMBL" id="JACHXI010000023">
    <property type="protein sequence ID" value="MBB3105038.1"/>
    <property type="molecule type" value="Genomic_DNA"/>
</dbReference>
<organism evidence="1 2">
    <name type="scientific">Azomonas macrocytogenes</name>
    <name type="common">Azotobacter macrocytogenes</name>
    <dbReference type="NCBI Taxonomy" id="69962"/>
    <lineage>
        <taxon>Bacteria</taxon>
        <taxon>Pseudomonadati</taxon>
        <taxon>Pseudomonadota</taxon>
        <taxon>Gammaproteobacteria</taxon>
        <taxon>Pseudomonadales</taxon>
        <taxon>Pseudomonadaceae</taxon>
        <taxon>Azomonas</taxon>
    </lineage>
</organism>
<name>A0A839T7I1_AZOMA</name>
<proteinExistence type="predicted"/>
<evidence type="ECO:0000313" key="2">
    <source>
        <dbReference type="Proteomes" id="UP000549250"/>
    </source>
</evidence>
<protein>
    <submittedName>
        <fullName evidence="1">Uncharacterized protein</fullName>
    </submittedName>
</protein>
<accession>A0A839T7I1</accession>
<comment type="caution">
    <text evidence="1">The sequence shown here is derived from an EMBL/GenBank/DDBJ whole genome shotgun (WGS) entry which is preliminary data.</text>
</comment>
<dbReference type="Proteomes" id="UP000549250">
    <property type="component" value="Unassembled WGS sequence"/>
</dbReference>
<dbReference type="AlphaFoldDB" id="A0A839T7I1"/>
<dbReference type="RefSeq" id="WP_183167890.1">
    <property type="nucleotide sequence ID" value="NZ_JACHXI010000023.1"/>
</dbReference>
<reference evidence="1 2" key="1">
    <citation type="submission" date="2020-08" db="EMBL/GenBank/DDBJ databases">
        <title>Genomic Encyclopedia of Type Strains, Phase III (KMG-III): the genomes of soil and plant-associated and newly described type strains.</title>
        <authorList>
            <person name="Whitman W."/>
        </authorList>
    </citation>
    <scope>NUCLEOTIDE SEQUENCE [LARGE SCALE GENOMIC DNA]</scope>
    <source>
        <strain evidence="1 2">CECT 4462</strain>
    </source>
</reference>
<evidence type="ECO:0000313" key="1">
    <source>
        <dbReference type="EMBL" id="MBB3105038.1"/>
    </source>
</evidence>